<evidence type="ECO:0000256" key="1">
    <source>
        <dbReference type="ARBA" id="ARBA00007705"/>
    </source>
</evidence>
<dbReference type="PROSITE" id="PS00447">
    <property type="entry name" value="DNA_POLYMERASE_A"/>
    <property type="match status" value="1"/>
</dbReference>
<feature type="region of interest" description="Disordered" evidence="9">
    <location>
        <begin position="299"/>
        <end position="320"/>
    </location>
</feature>
<feature type="domain" description="DNA-directed DNA polymerase family A palm" evidence="10">
    <location>
        <begin position="332"/>
        <end position="547"/>
    </location>
</feature>
<dbReference type="InterPro" id="IPR043502">
    <property type="entry name" value="DNA/RNA_pol_sf"/>
</dbReference>
<organism evidence="11">
    <name type="scientific">uncultured virus</name>
    <dbReference type="NCBI Taxonomy" id="340016"/>
    <lineage>
        <taxon>Viruses</taxon>
        <taxon>environmental samples</taxon>
    </lineage>
</organism>
<evidence type="ECO:0000259" key="10">
    <source>
        <dbReference type="SMART" id="SM00482"/>
    </source>
</evidence>
<dbReference type="InterPro" id="IPR002298">
    <property type="entry name" value="DNA_polymerase_A"/>
</dbReference>
<dbReference type="Gene3D" id="3.30.420.10">
    <property type="entry name" value="Ribonuclease H-like superfamily/Ribonuclease H"/>
    <property type="match status" value="1"/>
</dbReference>
<dbReference type="Gene3D" id="1.20.1060.10">
    <property type="entry name" value="Taq DNA Polymerase, Chain T, domain 4"/>
    <property type="match status" value="1"/>
</dbReference>
<evidence type="ECO:0000313" key="11">
    <source>
        <dbReference type="EMBL" id="AQM32713.1"/>
    </source>
</evidence>
<dbReference type="SUPFAM" id="SSF53098">
    <property type="entry name" value="Ribonuclease H-like"/>
    <property type="match status" value="1"/>
</dbReference>
<dbReference type="PRINTS" id="PR00868">
    <property type="entry name" value="DNAPOLI"/>
</dbReference>
<dbReference type="InterPro" id="IPR019760">
    <property type="entry name" value="DNA-dir_DNA_pol_A_CS"/>
</dbReference>
<name>A0A240F7D9_9VIRU</name>
<evidence type="ECO:0000256" key="8">
    <source>
        <dbReference type="ARBA" id="ARBA00049244"/>
    </source>
</evidence>
<evidence type="ECO:0000256" key="5">
    <source>
        <dbReference type="ARBA" id="ARBA00022705"/>
    </source>
</evidence>
<keyword evidence="6" id="KW-0239">DNA-directed DNA polymerase</keyword>
<dbReference type="InterPro" id="IPR002562">
    <property type="entry name" value="3'-5'_exonuclease_dom"/>
</dbReference>
<evidence type="ECO:0000256" key="9">
    <source>
        <dbReference type="SAM" id="MobiDB-lite"/>
    </source>
</evidence>
<keyword evidence="7" id="KW-0238">DNA-binding</keyword>
<dbReference type="GO" id="GO:0003887">
    <property type="term" value="F:DNA-directed DNA polymerase activity"/>
    <property type="evidence" value="ECO:0007669"/>
    <property type="project" value="UniProtKB-KW"/>
</dbReference>
<comment type="similarity">
    <text evidence="1">Belongs to the DNA polymerase type-A family.</text>
</comment>
<keyword evidence="4" id="KW-0548">Nucleotidyltransferase</keyword>
<reference evidence="11" key="1">
    <citation type="journal article" date="2017" name="ISME J.">
        <title>Novel chaperonins are prevalent in the virioplankton and demonstrate links to viral biology and ecology.</title>
        <authorList>
            <person name="Marine R.L."/>
            <person name="Nasko D.J."/>
            <person name="Wray J."/>
            <person name="Polson S.W."/>
            <person name="Wommack K.E."/>
        </authorList>
    </citation>
    <scope>NUCLEOTIDE SEQUENCE</scope>
</reference>
<dbReference type="Pfam" id="PF00476">
    <property type="entry name" value="DNA_pol_A"/>
    <property type="match status" value="1"/>
</dbReference>
<dbReference type="SMART" id="SM00482">
    <property type="entry name" value="POLAc"/>
    <property type="match status" value="1"/>
</dbReference>
<proteinExistence type="inferred from homology"/>
<protein>
    <recommendedName>
        <fullName evidence="2">DNA-directed DNA polymerase</fullName>
        <ecNumber evidence="2">2.7.7.7</ecNumber>
    </recommendedName>
</protein>
<dbReference type="GO" id="GO:0003677">
    <property type="term" value="F:DNA binding"/>
    <property type="evidence" value="ECO:0007669"/>
    <property type="project" value="UniProtKB-KW"/>
</dbReference>
<gene>
    <name evidence="11" type="primary">POLA</name>
</gene>
<dbReference type="InterPro" id="IPR036397">
    <property type="entry name" value="RNaseH_sf"/>
</dbReference>
<dbReference type="Pfam" id="PF01612">
    <property type="entry name" value="DNA_pol_A_exo1"/>
    <property type="match status" value="1"/>
</dbReference>
<evidence type="ECO:0000256" key="3">
    <source>
        <dbReference type="ARBA" id="ARBA00022679"/>
    </source>
</evidence>
<dbReference type="GO" id="GO:0006302">
    <property type="term" value="P:double-strand break repair"/>
    <property type="evidence" value="ECO:0007669"/>
    <property type="project" value="TreeGrafter"/>
</dbReference>
<dbReference type="InterPro" id="IPR001098">
    <property type="entry name" value="DNA-dir_DNA_pol_A_palm_dom"/>
</dbReference>
<dbReference type="GO" id="GO:0008408">
    <property type="term" value="F:3'-5' exonuclease activity"/>
    <property type="evidence" value="ECO:0007669"/>
    <property type="project" value="InterPro"/>
</dbReference>
<dbReference type="InterPro" id="IPR012337">
    <property type="entry name" value="RNaseH-like_sf"/>
</dbReference>
<sequence length="590" mass="66702">MSHGPSWAFENKGHVTGVAVATKNFQIYLPIQHVGGGNLDKRVVINWMNKQFSYNNDKVFHNSLYDLGWLRRLGVKVNGTIHDTMFAAPLINENQYGYSLNKLGERYVGELKDESLLEDAAKAYGLNPKSEMYKLPAKYVGPYAEQDAGLTLKLWGILKDLLVKENVMKIYELETALIPLLLDMRWKGVRVDLEKAEKINKKLTNEENKILEGIYKEYGVAPDLWAAASVATAFDRAGLSYPRTEKTNAPSFTSAWLEGHEHKLAKDIARARQLNKARTTFIDNMILDHNVKGRIHGELHPLRSDRGGTVTGRFSSSKPNLQQVPARHDEIGPLIRSIFIPDEGMHWGAFDYSQQEPRLTVHYAHKTQQEGSDDAVDAYRNKDADFHQVVADMANISRKEAKIINLGLSYGMGKDKLIRQLDISPQEAEILFDTFHSRVPFIKGLRDQCARLGSNRGFITTVLGRKCRFNLYEPRNEYGSLPLPYSEALDKYGQDIKRSYTYKAMNRLIQGSAADMTKKAMVELYKEGILAHTQVHDELDISVDSKETCEKIIQIMADCVPLVVPNKVDAEIGPSWGEATINFKEYFNGT</sequence>
<dbReference type="SUPFAM" id="SSF56672">
    <property type="entry name" value="DNA/RNA polymerases"/>
    <property type="match status" value="1"/>
</dbReference>
<evidence type="ECO:0000256" key="2">
    <source>
        <dbReference type="ARBA" id="ARBA00012417"/>
    </source>
</evidence>
<dbReference type="EMBL" id="KU595547">
    <property type="protein sequence ID" value="AQM32713.1"/>
    <property type="molecule type" value="Genomic_DNA"/>
</dbReference>
<dbReference type="EC" id="2.7.7.7" evidence="2"/>
<dbReference type="PANTHER" id="PTHR10133">
    <property type="entry name" value="DNA POLYMERASE I"/>
    <property type="match status" value="1"/>
</dbReference>
<keyword evidence="3" id="KW-0808">Transferase</keyword>
<dbReference type="GO" id="GO:0006261">
    <property type="term" value="P:DNA-templated DNA replication"/>
    <property type="evidence" value="ECO:0007669"/>
    <property type="project" value="InterPro"/>
</dbReference>
<evidence type="ECO:0000256" key="7">
    <source>
        <dbReference type="ARBA" id="ARBA00023125"/>
    </source>
</evidence>
<comment type="catalytic activity">
    <reaction evidence="8">
        <text>DNA(n) + a 2'-deoxyribonucleoside 5'-triphosphate = DNA(n+1) + diphosphate</text>
        <dbReference type="Rhea" id="RHEA:22508"/>
        <dbReference type="Rhea" id="RHEA-COMP:17339"/>
        <dbReference type="Rhea" id="RHEA-COMP:17340"/>
        <dbReference type="ChEBI" id="CHEBI:33019"/>
        <dbReference type="ChEBI" id="CHEBI:61560"/>
        <dbReference type="ChEBI" id="CHEBI:173112"/>
        <dbReference type="EC" id="2.7.7.7"/>
    </reaction>
</comment>
<dbReference type="Gene3D" id="3.30.70.370">
    <property type="match status" value="1"/>
</dbReference>
<dbReference type="PANTHER" id="PTHR10133:SF27">
    <property type="entry name" value="DNA POLYMERASE NU"/>
    <property type="match status" value="1"/>
</dbReference>
<keyword evidence="5" id="KW-0235">DNA replication</keyword>
<dbReference type="Gene3D" id="1.10.150.20">
    <property type="entry name" value="5' to 3' exonuclease, C-terminal subdomain"/>
    <property type="match status" value="1"/>
</dbReference>
<evidence type="ECO:0000256" key="4">
    <source>
        <dbReference type="ARBA" id="ARBA00022695"/>
    </source>
</evidence>
<evidence type="ECO:0000256" key="6">
    <source>
        <dbReference type="ARBA" id="ARBA00022932"/>
    </source>
</evidence>
<accession>A0A240F7D9</accession>